<evidence type="ECO:0000313" key="3">
    <source>
        <dbReference type="Proteomes" id="UP000516437"/>
    </source>
</evidence>
<dbReference type="AlphaFoldDB" id="A0A6A1VS97"/>
<evidence type="ECO:0000313" key="2">
    <source>
        <dbReference type="EMBL" id="KAB1215842.1"/>
    </source>
</evidence>
<feature type="region of interest" description="Disordered" evidence="1">
    <location>
        <begin position="139"/>
        <end position="160"/>
    </location>
</feature>
<feature type="region of interest" description="Disordered" evidence="1">
    <location>
        <begin position="1"/>
        <end position="20"/>
    </location>
</feature>
<feature type="region of interest" description="Disordered" evidence="1">
    <location>
        <begin position="338"/>
        <end position="412"/>
    </location>
</feature>
<gene>
    <name evidence="2" type="ORF">CJ030_MR4G010944</name>
</gene>
<sequence length="412" mass="45000">MKLSLRFQDDPNDPHHHRHQNQIQIVKAKIPIAIFRQPFISTTTGTIATSTSPSDLSFSLRTNFHSGPSLELSYYPTTTTTASAPFSFSLKSGLGLYGSPHDSPLVFSAHFSLSPANTPIPTFSLHFKPQFGNFSLKKSTFSDPGSKQISGPSFNGSDKLNSGSYSNGGVNLVSDGEYGSGFAVDGSSTWQELKLEPCSGKDGVPKPDSMENCGCPSNGGIGFVPGRQLAWKNNGKDGFFSGVAVMARTVLPVTKSLMVNMRWGVNFPADLRKKLPYLTVNKICVERVEKVKEKEVEKNSGEGNVGDLELLKGMCFWMRRDLEALEMENREMKQTLEETRTRIVAKKSRGEAGDGLGKKVAPPTGESASGFEQWRSKKSNGEENGRRESNKPMNRVSDVESELERAIKAASS</sequence>
<dbReference type="PANTHER" id="PTHR34285">
    <property type="entry name" value="OS08G0510800 PROTEIN"/>
    <property type="match status" value="1"/>
</dbReference>
<keyword evidence="3" id="KW-1185">Reference proteome</keyword>
<dbReference type="PANTHER" id="PTHR34285:SF6">
    <property type="entry name" value="TRANSMEMBRANE PROTEIN"/>
    <property type="match status" value="1"/>
</dbReference>
<proteinExistence type="predicted"/>
<evidence type="ECO:0000256" key="1">
    <source>
        <dbReference type="SAM" id="MobiDB-lite"/>
    </source>
</evidence>
<reference evidence="2 3" key="1">
    <citation type="journal article" date="2019" name="Plant Biotechnol. J.">
        <title>The red bayberry genome and genetic basis of sex determination.</title>
        <authorList>
            <person name="Jia H.M."/>
            <person name="Jia H.J."/>
            <person name="Cai Q.L."/>
            <person name="Wang Y."/>
            <person name="Zhao H.B."/>
            <person name="Yang W.F."/>
            <person name="Wang G.Y."/>
            <person name="Li Y.H."/>
            <person name="Zhan D.L."/>
            <person name="Shen Y.T."/>
            <person name="Niu Q.F."/>
            <person name="Chang L."/>
            <person name="Qiu J."/>
            <person name="Zhao L."/>
            <person name="Xie H.B."/>
            <person name="Fu W.Y."/>
            <person name="Jin J."/>
            <person name="Li X.W."/>
            <person name="Jiao Y."/>
            <person name="Zhou C.C."/>
            <person name="Tu T."/>
            <person name="Chai C.Y."/>
            <person name="Gao J.L."/>
            <person name="Fan L.J."/>
            <person name="van de Weg E."/>
            <person name="Wang J.Y."/>
            <person name="Gao Z.S."/>
        </authorList>
    </citation>
    <scope>NUCLEOTIDE SEQUENCE [LARGE SCALE GENOMIC DNA]</scope>
    <source>
        <tissue evidence="2">Leaves</tissue>
    </source>
</reference>
<dbReference type="EMBL" id="RXIC02000022">
    <property type="protein sequence ID" value="KAB1215842.1"/>
    <property type="molecule type" value="Genomic_DNA"/>
</dbReference>
<dbReference type="Proteomes" id="UP000516437">
    <property type="component" value="Chromosome 4"/>
</dbReference>
<name>A0A6A1VS97_9ROSI</name>
<protein>
    <submittedName>
        <fullName evidence="2">Uncharacterized protein</fullName>
    </submittedName>
</protein>
<feature type="compositionally biased region" description="Basic and acidic residues" evidence="1">
    <location>
        <begin position="379"/>
        <end position="390"/>
    </location>
</feature>
<feature type="compositionally biased region" description="Basic and acidic residues" evidence="1">
    <location>
        <begin position="402"/>
        <end position="412"/>
    </location>
</feature>
<dbReference type="OrthoDB" id="693868at2759"/>
<organism evidence="2 3">
    <name type="scientific">Morella rubra</name>
    <name type="common">Chinese bayberry</name>
    <dbReference type="NCBI Taxonomy" id="262757"/>
    <lineage>
        <taxon>Eukaryota</taxon>
        <taxon>Viridiplantae</taxon>
        <taxon>Streptophyta</taxon>
        <taxon>Embryophyta</taxon>
        <taxon>Tracheophyta</taxon>
        <taxon>Spermatophyta</taxon>
        <taxon>Magnoliopsida</taxon>
        <taxon>eudicotyledons</taxon>
        <taxon>Gunneridae</taxon>
        <taxon>Pentapetalae</taxon>
        <taxon>rosids</taxon>
        <taxon>fabids</taxon>
        <taxon>Fagales</taxon>
        <taxon>Myricaceae</taxon>
        <taxon>Morella</taxon>
    </lineage>
</organism>
<comment type="caution">
    <text evidence="2">The sequence shown here is derived from an EMBL/GenBank/DDBJ whole genome shotgun (WGS) entry which is preliminary data.</text>
</comment>
<accession>A0A6A1VS97</accession>